<comment type="caution">
    <text evidence="1">The sequence shown here is derived from an EMBL/GenBank/DDBJ whole genome shotgun (WGS) entry which is preliminary data.</text>
</comment>
<keyword evidence="2" id="KW-1185">Reference proteome</keyword>
<dbReference type="AlphaFoldDB" id="A0A0F3IJI3"/>
<dbReference type="EMBL" id="LAJX01000081">
    <property type="protein sequence ID" value="KJV06866.1"/>
    <property type="molecule type" value="Genomic_DNA"/>
</dbReference>
<dbReference type="RefSeq" id="WP_045778895.1">
    <property type="nucleotide sequence ID" value="NZ_LAJX01000081.1"/>
</dbReference>
<name>A0A0F3IJI3_9GAMM</name>
<organism evidence="1 2">
    <name type="scientific">Methylocucumis oryzae</name>
    <dbReference type="NCBI Taxonomy" id="1632867"/>
    <lineage>
        <taxon>Bacteria</taxon>
        <taxon>Pseudomonadati</taxon>
        <taxon>Pseudomonadota</taxon>
        <taxon>Gammaproteobacteria</taxon>
        <taxon>Methylococcales</taxon>
        <taxon>Methylococcaceae</taxon>
        <taxon>Methylocucumis</taxon>
    </lineage>
</organism>
<evidence type="ECO:0000313" key="2">
    <source>
        <dbReference type="Proteomes" id="UP000033684"/>
    </source>
</evidence>
<sequence length="244" mass="28391">MYLKIPFAKRLAKRFKQQLVQGEQVIPLGFADDDETANGIIHSFYSMLKIDDVLTTFGLLNTHQLLKLPETENYYIVVFSIARHDGRFYSDEEKHLFAHCFELFLADFKRKIACAEHCAYLPYLCLEKFKPRELASIKACFDLKLNQQAVTRVNLANALHKTESSENLKQALYKVDYDLAKIKKLIFTDIKNTTDATVIALINDFDWPDVAEVFKLYAYFGFYPDLNHYWYSNLPSKMGGWVVR</sequence>
<evidence type="ECO:0000313" key="1">
    <source>
        <dbReference type="EMBL" id="KJV06866.1"/>
    </source>
</evidence>
<dbReference type="Proteomes" id="UP000033684">
    <property type="component" value="Unassembled WGS sequence"/>
</dbReference>
<protein>
    <submittedName>
        <fullName evidence="1">Uncharacterized protein</fullName>
    </submittedName>
</protein>
<reference evidence="2" key="1">
    <citation type="submission" date="2015-03" db="EMBL/GenBank/DDBJ databases">
        <title>Draft genome sequence of a novel methanotroph (Sn10-6) isolated from flooded ricefield rhizosphere in India.</title>
        <authorList>
            <person name="Pandit P.S."/>
            <person name="Pore S.D."/>
            <person name="Arora P."/>
            <person name="Kapse N.G."/>
            <person name="Dhakephalkar P.K."/>
            <person name="Rahalkar M.C."/>
        </authorList>
    </citation>
    <scope>NUCLEOTIDE SEQUENCE [LARGE SCALE GENOMIC DNA]</scope>
    <source>
        <strain evidence="2">Sn10-6</strain>
    </source>
</reference>
<accession>A0A0F3IJI3</accession>
<reference evidence="1 2" key="2">
    <citation type="journal article" date="2016" name="Microb. Ecol.">
        <title>Genome Characteristics of a Novel Type I Methanotroph (Sn10-6) Isolated from a Flooded Indian Rice Field.</title>
        <authorList>
            <person name="Rahalkar M.C."/>
            <person name="Pandit P.S."/>
            <person name="Dhakephalkar P.K."/>
            <person name="Pore S."/>
            <person name="Arora P."/>
            <person name="Kapse N."/>
        </authorList>
    </citation>
    <scope>NUCLEOTIDE SEQUENCE [LARGE SCALE GENOMIC DNA]</scope>
    <source>
        <strain evidence="1 2">Sn10-6</strain>
    </source>
</reference>
<proteinExistence type="predicted"/>
<gene>
    <name evidence="1" type="ORF">VZ94_08455</name>
</gene>